<sequence length="232" mass="27270">MGFILKEKLKGLKVKLKEWNKEIYGDIDTKILFLVEEIKEKDLRGEMLDLSDSDVELRKHHFSELWHLLKSKESMIVQRARSRWLREGNANSRYFHNIMNSRGKRNSIRALELEGGWTEDPTLIRQAAVCFFKNQFQTHQWQRTQLEGVEFPSLSQEENVRLIRHFSLEEIESVINECDGNKSPGLDGFNFNFVKAFWSMLKGEVRILFDQFHGNASLPRSFSSYFVALIPK</sequence>
<comment type="caution">
    <text evidence="1">The sequence shown here is derived from an EMBL/GenBank/DDBJ whole genome shotgun (WGS) entry which is preliminary data.</text>
</comment>
<dbReference type="EMBL" id="LXQA010043468">
    <property type="protein sequence ID" value="MCI00522.1"/>
    <property type="molecule type" value="Genomic_DNA"/>
</dbReference>
<evidence type="ECO:0008006" key="3">
    <source>
        <dbReference type="Google" id="ProtNLM"/>
    </source>
</evidence>
<keyword evidence="2" id="KW-1185">Reference proteome</keyword>
<reference evidence="1 2" key="1">
    <citation type="journal article" date="2018" name="Front. Plant Sci.">
        <title>Red Clover (Trifolium pratense) and Zigzag Clover (T. medium) - A Picture of Genomic Similarities and Differences.</title>
        <authorList>
            <person name="Dluhosova J."/>
            <person name="Istvanek J."/>
            <person name="Nedelnik J."/>
            <person name="Repkova J."/>
        </authorList>
    </citation>
    <scope>NUCLEOTIDE SEQUENCE [LARGE SCALE GENOMIC DNA]</scope>
    <source>
        <strain evidence="2">cv. 10/8</strain>
        <tissue evidence="1">Leaf</tissue>
    </source>
</reference>
<name>A0A392NM61_9FABA</name>
<organism evidence="1 2">
    <name type="scientific">Trifolium medium</name>
    <dbReference type="NCBI Taxonomy" id="97028"/>
    <lineage>
        <taxon>Eukaryota</taxon>
        <taxon>Viridiplantae</taxon>
        <taxon>Streptophyta</taxon>
        <taxon>Embryophyta</taxon>
        <taxon>Tracheophyta</taxon>
        <taxon>Spermatophyta</taxon>
        <taxon>Magnoliopsida</taxon>
        <taxon>eudicotyledons</taxon>
        <taxon>Gunneridae</taxon>
        <taxon>Pentapetalae</taxon>
        <taxon>rosids</taxon>
        <taxon>fabids</taxon>
        <taxon>Fabales</taxon>
        <taxon>Fabaceae</taxon>
        <taxon>Papilionoideae</taxon>
        <taxon>50 kb inversion clade</taxon>
        <taxon>NPAAA clade</taxon>
        <taxon>Hologalegina</taxon>
        <taxon>IRL clade</taxon>
        <taxon>Trifolieae</taxon>
        <taxon>Trifolium</taxon>
    </lineage>
</organism>
<protein>
    <recommendedName>
        <fullName evidence="3">LINE-1 reverse transcriptase like</fullName>
    </recommendedName>
</protein>
<evidence type="ECO:0000313" key="2">
    <source>
        <dbReference type="Proteomes" id="UP000265520"/>
    </source>
</evidence>
<gene>
    <name evidence="1" type="ORF">A2U01_0021542</name>
</gene>
<proteinExistence type="predicted"/>
<evidence type="ECO:0000313" key="1">
    <source>
        <dbReference type="EMBL" id="MCI00522.1"/>
    </source>
</evidence>
<dbReference type="AlphaFoldDB" id="A0A392NM61"/>
<dbReference type="Proteomes" id="UP000265520">
    <property type="component" value="Unassembled WGS sequence"/>
</dbReference>
<accession>A0A392NM61</accession>
<feature type="non-terminal residue" evidence="1">
    <location>
        <position position="232"/>
    </location>
</feature>